<dbReference type="GeneID" id="63749471"/>
<keyword evidence="1" id="KW-1133">Transmembrane helix</keyword>
<gene>
    <name evidence="2" type="ORF">ASPWEDRAFT_321819</name>
</gene>
<evidence type="ECO:0000313" key="3">
    <source>
        <dbReference type="Proteomes" id="UP000184383"/>
    </source>
</evidence>
<feature type="transmembrane region" description="Helical" evidence="1">
    <location>
        <begin position="38"/>
        <end position="66"/>
    </location>
</feature>
<keyword evidence="3" id="KW-1185">Reference proteome</keyword>
<proteinExistence type="predicted"/>
<dbReference type="Proteomes" id="UP000184383">
    <property type="component" value="Unassembled WGS sequence"/>
</dbReference>
<evidence type="ECO:0000313" key="2">
    <source>
        <dbReference type="EMBL" id="OJJ38400.1"/>
    </source>
</evidence>
<dbReference type="EMBL" id="KV878210">
    <property type="protein sequence ID" value="OJJ38400.1"/>
    <property type="molecule type" value="Genomic_DNA"/>
</dbReference>
<dbReference type="AlphaFoldDB" id="A0A1L9RTZ4"/>
<keyword evidence="1" id="KW-0812">Transmembrane</keyword>
<sequence>MCPFPPVALFPDHRSDLAKSLACCVFQKHSLVFFFKGVLAHLLINHILCVSAYTFMLLVGAWLSLTKVGDKYLYYFFRVFFPGLDAFVRAFLFTHHDFDITILILFLLVSSRS</sequence>
<organism evidence="2 3">
    <name type="scientific">Aspergillus wentii DTO 134E9</name>
    <dbReference type="NCBI Taxonomy" id="1073089"/>
    <lineage>
        <taxon>Eukaryota</taxon>
        <taxon>Fungi</taxon>
        <taxon>Dikarya</taxon>
        <taxon>Ascomycota</taxon>
        <taxon>Pezizomycotina</taxon>
        <taxon>Eurotiomycetes</taxon>
        <taxon>Eurotiomycetidae</taxon>
        <taxon>Eurotiales</taxon>
        <taxon>Aspergillaceae</taxon>
        <taxon>Aspergillus</taxon>
        <taxon>Aspergillus subgen. Cremei</taxon>
    </lineage>
</organism>
<protein>
    <submittedName>
        <fullName evidence="2">Uncharacterized protein</fullName>
    </submittedName>
</protein>
<evidence type="ECO:0000256" key="1">
    <source>
        <dbReference type="SAM" id="Phobius"/>
    </source>
</evidence>
<name>A0A1L9RTZ4_ASPWE</name>
<keyword evidence="1" id="KW-0472">Membrane</keyword>
<accession>A0A1L9RTZ4</accession>
<reference evidence="3" key="1">
    <citation type="journal article" date="2017" name="Genome Biol.">
        <title>Comparative genomics reveals high biological diversity and specific adaptations in the industrially and medically important fungal genus Aspergillus.</title>
        <authorList>
            <person name="de Vries R.P."/>
            <person name="Riley R."/>
            <person name="Wiebenga A."/>
            <person name="Aguilar-Osorio G."/>
            <person name="Amillis S."/>
            <person name="Uchima C.A."/>
            <person name="Anderluh G."/>
            <person name="Asadollahi M."/>
            <person name="Askin M."/>
            <person name="Barry K."/>
            <person name="Battaglia E."/>
            <person name="Bayram O."/>
            <person name="Benocci T."/>
            <person name="Braus-Stromeyer S.A."/>
            <person name="Caldana C."/>
            <person name="Canovas D."/>
            <person name="Cerqueira G.C."/>
            <person name="Chen F."/>
            <person name="Chen W."/>
            <person name="Choi C."/>
            <person name="Clum A."/>
            <person name="Dos Santos R.A."/>
            <person name="Damasio A.R."/>
            <person name="Diallinas G."/>
            <person name="Emri T."/>
            <person name="Fekete E."/>
            <person name="Flipphi M."/>
            <person name="Freyberg S."/>
            <person name="Gallo A."/>
            <person name="Gournas C."/>
            <person name="Habgood R."/>
            <person name="Hainaut M."/>
            <person name="Harispe M.L."/>
            <person name="Henrissat B."/>
            <person name="Hilden K.S."/>
            <person name="Hope R."/>
            <person name="Hossain A."/>
            <person name="Karabika E."/>
            <person name="Karaffa L."/>
            <person name="Karanyi Z."/>
            <person name="Krasevec N."/>
            <person name="Kuo A."/>
            <person name="Kusch H."/>
            <person name="LaButti K."/>
            <person name="Lagendijk E.L."/>
            <person name="Lapidus A."/>
            <person name="Levasseur A."/>
            <person name="Lindquist E."/>
            <person name="Lipzen A."/>
            <person name="Logrieco A.F."/>
            <person name="MacCabe A."/>
            <person name="Maekelae M.R."/>
            <person name="Malavazi I."/>
            <person name="Melin P."/>
            <person name="Meyer V."/>
            <person name="Mielnichuk N."/>
            <person name="Miskei M."/>
            <person name="Molnar A.P."/>
            <person name="Mule G."/>
            <person name="Ngan C.Y."/>
            <person name="Orejas M."/>
            <person name="Orosz E."/>
            <person name="Ouedraogo J.P."/>
            <person name="Overkamp K.M."/>
            <person name="Park H.-S."/>
            <person name="Perrone G."/>
            <person name="Piumi F."/>
            <person name="Punt P.J."/>
            <person name="Ram A.F."/>
            <person name="Ramon A."/>
            <person name="Rauscher S."/>
            <person name="Record E."/>
            <person name="Riano-Pachon D.M."/>
            <person name="Robert V."/>
            <person name="Roehrig J."/>
            <person name="Ruller R."/>
            <person name="Salamov A."/>
            <person name="Salih N.S."/>
            <person name="Samson R.A."/>
            <person name="Sandor E."/>
            <person name="Sanguinetti M."/>
            <person name="Schuetze T."/>
            <person name="Sepcic K."/>
            <person name="Shelest E."/>
            <person name="Sherlock G."/>
            <person name="Sophianopoulou V."/>
            <person name="Squina F.M."/>
            <person name="Sun H."/>
            <person name="Susca A."/>
            <person name="Todd R.B."/>
            <person name="Tsang A."/>
            <person name="Unkles S.E."/>
            <person name="van de Wiele N."/>
            <person name="van Rossen-Uffink D."/>
            <person name="Oliveira J.V."/>
            <person name="Vesth T.C."/>
            <person name="Visser J."/>
            <person name="Yu J.-H."/>
            <person name="Zhou M."/>
            <person name="Andersen M.R."/>
            <person name="Archer D.B."/>
            <person name="Baker S.E."/>
            <person name="Benoit I."/>
            <person name="Brakhage A.A."/>
            <person name="Braus G.H."/>
            <person name="Fischer R."/>
            <person name="Frisvad J.C."/>
            <person name="Goldman G.H."/>
            <person name="Houbraken J."/>
            <person name="Oakley B."/>
            <person name="Pocsi I."/>
            <person name="Scazzocchio C."/>
            <person name="Seiboth B."/>
            <person name="vanKuyk P.A."/>
            <person name="Wortman J."/>
            <person name="Dyer P.S."/>
            <person name="Grigoriev I.V."/>
        </authorList>
    </citation>
    <scope>NUCLEOTIDE SEQUENCE [LARGE SCALE GENOMIC DNA]</scope>
    <source>
        <strain evidence="3">DTO 134E9</strain>
    </source>
</reference>
<dbReference type="VEuPathDB" id="FungiDB:ASPWEDRAFT_321819"/>
<dbReference type="RefSeq" id="XP_040692076.1">
    <property type="nucleotide sequence ID" value="XM_040833623.1"/>
</dbReference>